<dbReference type="PANTHER" id="PTHR10514:SF27">
    <property type="entry name" value="ANGIOTENSIN-CONVERTING ENZYME"/>
    <property type="match status" value="1"/>
</dbReference>
<evidence type="ECO:0000256" key="6">
    <source>
        <dbReference type="ARBA" id="ARBA00022801"/>
    </source>
</evidence>
<dbReference type="GO" id="GO:0046872">
    <property type="term" value="F:metal ion binding"/>
    <property type="evidence" value="ECO:0007669"/>
    <property type="project" value="UniProtKB-KW"/>
</dbReference>
<comment type="caution">
    <text evidence="20">Lacks conserved residue(s) required for the propagation of feature annotation.</text>
</comment>
<keyword evidence="2 21" id="KW-0121">Carboxypeptidase</keyword>
<feature type="glycosylation site" description="N-linked (GlcNAc...) asparagine; partial" evidence="14">
    <location>
        <position position="365"/>
    </location>
</feature>
<evidence type="ECO:0000256" key="20">
    <source>
        <dbReference type="PROSITE-ProRule" id="PRU01355"/>
    </source>
</evidence>
<dbReference type="PROSITE" id="PS52011">
    <property type="entry name" value="PEPTIDASE_M2"/>
    <property type="match status" value="1"/>
</dbReference>
<evidence type="ECO:0000256" key="12">
    <source>
        <dbReference type="ARBA" id="ARBA00039858"/>
    </source>
</evidence>
<evidence type="ECO:0000256" key="15">
    <source>
        <dbReference type="PIRSR" id="PIRSR601548-11"/>
    </source>
</evidence>
<feature type="binding site" evidence="19">
    <location>
        <position position="438"/>
    </location>
    <ligand>
        <name>Zn(2+)</name>
        <dbReference type="ChEBI" id="CHEBI:29105"/>
        <label>2</label>
        <note>catalytic</note>
    </ligand>
</feature>
<organism evidence="22 23">
    <name type="scientific">Ramazzottius varieornatus</name>
    <name type="common">Water bear</name>
    <name type="synonym">Tardigrade</name>
    <dbReference type="NCBI Taxonomy" id="947166"/>
    <lineage>
        <taxon>Eukaryota</taxon>
        <taxon>Metazoa</taxon>
        <taxon>Ecdysozoa</taxon>
        <taxon>Tardigrada</taxon>
        <taxon>Eutardigrada</taxon>
        <taxon>Parachela</taxon>
        <taxon>Hypsibioidea</taxon>
        <taxon>Ramazzottiidae</taxon>
        <taxon>Ramazzottius</taxon>
    </lineage>
</organism>
<dbReference type="STRING" id="947166.A0A1D1UWJ8"/>
<feature type="binding site" evidence="17">
    <location>
        <position position="438"/>
    </location>
    <ligand>
        <name>Zn(2+)</name>
        <dbReference type="ChEBI" id="CHEBI:29105"/>
        <label>1</label>
        <note>catalytic</note>
    </ligand>
</feature>
<feature type="glycosylation site" description="N-linked (GlcNAc...) (complex) asparagine" evidence="14">
    <location>
        <position position="102"/>
    </location>
</feature>
<feature type="active site" description="Proton donor 1" evidence="13">
    <location>
        <position position="540"/>
    </location>
</feature>
<comment type="cofactor">
    <cofactor evidence="21">
        <name>Zn(2+)</name>
        <dbReference type="ChEBI" id="CHEBI:29105"/>
    </cofactor>
    <text evidence="21">Binds 1 zinc ion per subunit.</text>
</comment>
<keyword evidence="7 17" id="KW-0862">Zinc</keyword>
<keyword evidence="6 21" id="KW-0378">Hydrolase</keyword>
<dbReference type="OrthoDB" id="10029630at2759"/>
<dbReference type="EMBL" id="BDGG01000002">
    <property type="protein sequence ID" value="GAU92940.1"/>
    <property type="molecule type" value="Genomic_DNA"/>
</dbReference>
<evidence type="ECO:0000256" key="2">
    <source>
        <dbReference type="ARBA" id="ARBA00022645"/>
    </source>
</evidence>
<protein>
    <recommendedName>
        <fullName evidence="12 21">Angiotensin-converting enzyme</fullName>
        <ecNumber evidence="21">3.4.-.-</ecNumber>
    </recommendedName>
</protein>
<feature type="disulfide bond" evidence="18">
    <location>
        <begin position="565"/>
        <end position="577"/>
    </location>
</feature>
<feature type="active site" description="Proton acceptor 2" evidence="15">
    <location>
        <position position="411"/>
    </location>
</feature>
<dbReference type="FunFam" id="1.10.1370.30:FF:000004">
    <property type="entry name" value="Angiotensin-converting enzyme"/>
    <property type="match status" value="1"/>
</dbReference>
<comment type="catalytic activity">
    <reaction evidence="11">
        <text>Release of a C-terminal dipeptide, oligopeptide-|-Xaa-Yaa, when Xaa is not Pro, and Yaa is neither Asp nor Glu. Thus, conversion of angiotensin I to angiotensin II, with increase in vasoconstrictor activity, but no action on angiotensin II.</text>
        <dbReference type="EC" id="3.4.15.1"/>
    </reaction>
</comment>
<evidence type="ECO:0000256" key="3">
    <source>
        <dbReference type="ARBA" id="ARBA00022670"/>
    </source>
</evidence>
<feature type="binding site" evidence="17">
    <location>
        <position position="414"/>
    </location>
    <ligand>
        <name>Zn(2+)</name>
        <dbReference type="ChEBI" id="CHEBI:29105"/>
        <label>1</label>
        <note>catalytic</note>
    </ligand>
</feature>
<dbReference type="SUPFAM" id="SSF55486">
    <property type="entry name" value="Metalloproteases ('zincins'), catalytic domain"/>
    <property type="match status" value="1"/>
</dbReference>
<dbReference type="GO" id="GO:0004180">
    <property type="term" value="F:carboxypeptidase activity"/>
    <property type="evidence" value="ECO:0007669"/>
    <property type="project" value="UniProtKB-KW"/>
</dbReference>
<evidence type="ECO:0000256" key="14">
    <source>
        <dbReference type="PIRSR" id="PIRSR601548-10"/>
    </source>
</evidence>
<feature type="disulfide bond" evidence="18 20">
    <location>
        <begin position="379"/>
        <end position="397"/>
    </location>
</feature>
<dbReference type="GO" id="GO:0008241">
    <property type="term" value="F:peptidyl-dipeptidase activity"/>
    <property type="evidence" value="ECO:0007669"/>
    <property type="project" value="UniProtKB-EC"/>
</dbReference>
<dbReference type="GO" id="GO:0008237">
    <property type="term" value="F:metallopeptidase activity"/>
    <property type="evidence" value="ECO:0007669"/>
    <property type="project" value="UniProtKB-KW"/>
</dbReference>
<evidence type="ECO:0000256" key="13">
    <source>
        <dbReference type="PIRSR" id="PIRSR601548-1"/>
    </source>
</evidence>
<name>A0A1D1UWJ8_RAMVA</name>
<proteinExistence type="inferred from homology"/>
<dbReference type="Pfam" id="PF01401">
    <property type="entry name" value="Peptidase_M2"/>
    <property type="match status" value="1"/>
</dbReference>
<keyword evidence="8 21" id="KW-0482">Metalloprotease</keyword>
<evidence type="ECO:0000313" key="23">
    <source>
        <dbReference type="Proteomes" id="UP000186922"/>
    </source>
</evidence>
<dbReference type="AlphaFoldDB" id="A0A1D1UWJ8"/>
<feature type="binding site" evidence="16">
    <location>
        <position position="549"/>
    </location>
    <ligand>
        <name>chloride</name>
        <dbReference type="ChEBI" id="CHEBI:17996"/>
        <label>1</label>
    </ligand>
</feature>
<dbReference type="Gene3D" id="1.10.1370.30">
    <property type="match status" value="2"/>
</dbReference>
<dbReference type="InterPro" id="IPR001548">
    <property type="entry name" value="Peptidase_M2"/>
</dbReference>
<keyword evidence="4 17" id="KW-0479">Metal-binding</keyword>
<dbReference type="GO" id="GO:0006508">
    <property type="term" value="P:proteolysis"/>
    <property type="evidence" value="ECO:0007669"/>
    <property type="project" value="UniProtKB-KW"/>
</dbReference>
<dbReference type="PRINTS" id="PR00791">
    <property type="entry name" value="PEPDIPTASEA"/>
</dbReference>
<keyword evidence="10 14" id="KW-0325">Glycoprotein</keyword>
<evidence type="ECO:0000256" key="17">
    <source>
        <dbReference type="PIRSR" id="PIRSR601548-3"/>
    </source>
</evidence>
<evidence type="ECO:0000256" key="16">
    <source>
        <dbReference type="PIRSR" id="PIRSR601548-2"/>
    </source>
</evidence>
<feature type="binding site" evidence="19">
    <location>
        <position position="414"/>
    </location>
    <ligand>
        <name>Zn(2+)</name>
        <dbReference type="ChEBI" id="CHEBI:29105"/>
        <label>2</label>
        <note>catalytic</note>
    </ligand>
</feature>
<feature type="binding site" evidence="17">
    <location>
        <position position="410"/>
    </location>
    <ligand>
        <name>Zn(2+)</name>
        <dbReference type="ChEBI" id="CHEBI:29105"/>
        <label>1</label>
        <note>catalytic</note>
    </ligand>
</feature>
<evidence type="ECO:0000256" key="19">
    <source>
        <dbReference type="PIRSR" id="PIRSR601548-8"/>
    </source>
</evidence>
<evidence type="ECO:0000256" key="7">
    <source>
        <dbReference type="ARBA" id="ARBA00022833"/>
    </source>
</evidence>
<reference evidence="22 23" key="1">
    <citation type="journal article" date="2016" name="Nat. Commun.">
        <title>Extremotolerant tardigrade genome and improved radiotolerance of human cultured cells by tardigrade-unique protein.</title>
        <authorList>
            <person name="Hashimoto T."/>
            <person name="Horikawa D.D."/>
            <person name="Saito Y."/>
            <person name="Kuwahara H."/>
            <person name="Kozuka-Hata H."/>
            <person name="Shin-I T."/>
            <person name="Minakuchi Y."/>
            <person name="Ohishi K."/>
            <person name="Motoyama A."/>
            <person name="Aizu T."/>
            <person name="Enomoto A."/>
            <person name="Kondo K."/>
            <person name="Tanaka S."/>
            <person name="Hara Y."/>
            <person name="Koshikawa S."/>
            <person name="Sagara H."/>
            <person name="Miura T."/>
            <person name="Yokobori S."/>
            <person name="Miyagawa K."/>
            <person name="Suzuki Y."/>
            <person name="Kubo T."/>
            <person name="Oyama M."/>
            <person name="Kohara Y."/>
            <person name="Fujiyama A."/>
            <person name="Arakawa K."/>
            <person name="Katayama T."/>
            <person name="Toyoda A."/>
            <person name="Kunieda T."/>
        </authorList>
    </citation>
    <scope>NUCLEOTIDE SEQUENCE [LARGE SCALE GENOMIC DNA]</scope>
    <source>
        <strain evidence="22 23">YOKOZUNA-1</strain>
    </source>
</reference>
<evidence type="ECO:0000313" key="22">
    <source>
        <dbReference type="EMBL" id="GAU92940.1"/>
    </source>
</evidence>
<evidence type="ECO:0000256" key="8">
    <source>
        <dbReference type="ARBA" id="ARBA00023049"/>
    </source>
</evidence>
<sequence length="650" mass="74364">MVSKLKMDIRINLGSAWTFLVLVGLCSARFHQVDISNLVQDTEPELNHTDMNTYVKTWLTQVYNPAAQLVTQADSETQWDYNVNITDDNQEATLLVSAQSANFTRVMATQLKKFDLNASDATIKRLHKKITELGIAALPDDDIREINKIIADMTAVFSTAGVCMNEAITDPKACPKADFMPLDPNITNFLRESRDTRKLRYIWKAWRDATGAKMRKNFIRYVAIKNKAAKLNGYADSGVSWRANYAEPALNYTDTDVLRDLEGLWQQIRPLYMDLHAYVRRKLMEKYPTENIRKDGPIPGHLLGNMWGQSWEGVLNFTQLFPDKPKIDVTDEMKRQNYTVDRMFRLSEQFQTNIGLKPMPPVFWNASMFERPEGREVVCHASAWDFYRNSEVRIKMCTDINMQDLITIHHEMGHIQYFLQYENQLMPFREGANSGFHEAVGDTLALSVSTPRHLASIGLLKDDKSDPETDLNFMYSTALEKIVFLPFGYIMDRYRYDVFSGKITSDRLNAGWWDYVKKYQGIAPPVERSEKDFDPGSKYHIAADVEYMRYFVSFVIQFQLHKALCNASGHTGPLYQCDINGSKAAGKLLGDMLSLGSSQPWPIAFEAVTGTRKMDAGALLEFFEPLTRHLQAINAKNGDRPGWTIHKDDF</sequence>
<dbReference type="GO" id="GO:0005886">
    <property type="term" value="C:plasma membrane"/>
    <property type="evidence" value="ECO:0007669"/>
    <property type="project" value="TreeGrafter"/>
</dbReference>
<dbReference type="Proteomes" id="UP000186922">
    <property type="component" value="Unassembled WGS sequence"/>
</dbReference>
<feature type="binding site" evidence="16">
    <location>
        <position position="245"/>
    </location>
    <ligand>
        <name>chloride</name>
        <dbReference type="ChEBI" id="CHEBI:17996"/>
        <label>1</label>
    </ligand>
</feature>
<feature type="binding site" evidence="19">
    <location>
        <position position="410"/>
    </location>
    <ligand>
        <name>Zn(2+)</name>
        <dbReference type="ChEBI" id="CHEBI:29105"/>
        <label>2</label>
        <note>catalytic</note>
    </ligand>
</feature>
<evidence type="ECO:0000256" key="18">
    <source>
        <dbReference type="PIRSR" id="PIRSR601548-4"/>
    </source>
</evidence>
<evidence type="ECO:0000256" key="1">
    <source>
        <dbReference type="ARBA" id="ARBA00008139"/>
    </source>
</evidence>
<evidence type="ECO:0000256" key="10">
    <source>
        <dbReference type="ARBA" id="ARBA00023180"/>
    </source>
</evidence>
<feature type="glycosylation site" description="N-linked (GlcNAc...) asparagine" evidence="14">
    <location>
        <position position="84"/>
    </location>
</feature>
<keyword evidence="3 21" id="KW-0645">Protease</keyword>
<accession>A0A1D1UWJ8</accession>
<comment type="caution">
    <text evidence="22">The sequence shown here is derived from an EMBL/GenBank/DDBJ whole genome shotgun (WGS) entry which is preliminary data.</text>
</comment>
<comment type="similarity">
    <text evidence="1 20 21">Belongs to the peptidase M2 family.</text>
</comment>
<feature type="active site" description="Proton donor 2" evidence="15">
    <location>
        <position position="540"/>
    </location>
</feature>
<gene>
    <name evidence="22" type="primary">RvY_04951-1</name>
    <name evidence="22" type="synonym">RvY_04951.1</name>
    <name evidence="22" type="ORF">RvY_04951</name>
</gene>
<evidence type="ECO:0000256" key="4">
    <source>
        <dbReference type="ARBA" id="ARBA00022723"/>
    </source>
</evidence>
<evidence type="ECO:0000256" key="21">
    <source>
        <dbReference type="RuleBase" id="RU361144"/>
    </source>
</evidence>
<evidence type="ECO:0000256" key="5">
    <source>
        <dbReference type="ARBA" id="ARBA00022729"/>
    </source>
</evidence>
<dbReference type="PANTHER" id="PTHR10514">
    <property type="entry name" value="ANGIOTENSIN-CONVERTING ENZYME"/>
    <property type="match status" value="1"/>
</dbReference>
<dbReference type="EC" id="3.4.-.-" evidence="21"/>
<dbReference type="CDD" id="cd06461">
    <property type="entry name" value="M2_ACE"/>
    <property type="match status" value="1"/>
</dbReference>
<keyword evidence="5" id="KW-0732">Signal</keyword>
<evidence type="ECO:0000256" key="9">
    <source>
        <dbReference type="ARBA" id="ARBA00023157"/>
    </source>
</evidence>
<evidence type="ECO:0000256" key="11">
    <source>
        <dbReference type="ARBA" id="ARBA00036868"/>
    </source>
</evidence>
<keyword evidence="9 18" id="KW-1015">Disulfide bond</keyword>
<feature type="active site" description="Proton acceptor 1" evidence="13">
    <location>
        <position position="411"/>
    </location>
</feature>
<keyword evidence="23" id="KW-1185">Reference proteome</keyword>